<evidence type="ECO:0000259" key="2">
    <source>
        <dbReference type="Pfam" id="PF19916"/>
    </source>
</evidence>
<proteinExistence type="predicted"/>
<comment type="caution">
    <text evidence="4">The sequence shown here is derived from an EMBL/GenBank/DDBJ whole genome shotgun (WGS) entry which is preliminary data.</text>
</comment>
<keyword evidence="5" id="KW-1185">Reference proteome</keyword>
<dbReference type="RefSeq" id="WP_203934330.1">
    <property type="nucleotide sequence ID" value="NZ_BOPH01000138.1"/>
</dbReference>
<accession>A0A8J4EH23</accession>
<organism evidence="4 5">
    <name type="scientific">Virgisporangium ochraceum</name>
    <dbReference type="NCBI Taxonomy" id="65505"/>
    <lineage>
        <taxon>Bacteria</taxon>
        <taxon>Bacillati</taxon>
        <taxon>Actinomycetota</taxon>
        <taxon>Actinomycetes</taxon>
        <taxon>Micromonosporales</taxon>
        <taxon>Micromonosporaceae</taxon>
        <taxon>Virgisporangium</taxon>
    </lineage>
</organism>
<evidence type="ECO:0000313" key="4">
    <source>
        <dbReference type="EMBL" id="GIJ74529.1"/>
    </source>
</evidence>
<dbReference type="EMBL" id="BOPH01000138">
    <property type="protein sequence ID" value="GIJ74529.1"/>
    <property type="molecule type" value="Genomic_DNA"/>
</dbReference>
<protein>
    <submittedName>
        <fullName evidence="4">Uncharacterized protein</fullName>
    </submittedName>
</protein>
<evidence type="ECO:0000259" key="3">
    <source>
        <dbReference type="Pfam" id="PF20028"/>
    </source>
</evidence>
<gene>
    <name evidence="4" type="ORF">Voc01_094460</name>
</gene>
<reference evidence="4" key="1">
    <citation type="submission" date="2021-01" db="EMBL/GenBank/DDBJ databases">
        <title>Whole genome shotgun sequence of Virgisporangium ochraceum NBRC 16418.</title>
        <authorList>
            <person name="Komaki H."/>
            <person name="Tamura T."/>
        </authorList>
    </citation>
    <scope>NUCLEOTIDE SEQUENCE</scope>
    <source>
        <strain evidence="4">NBRC 16418</strain>
    </source>
</reference>
<dbReference type="InterPro" id="IPR045450">
    <property type="entry name" value="VMAP_C"/>
</dbReference>
<dbReference type="InterPro" id="IPR045555">
    <property type="entry name" value="VMAP-M0"/>
</dbReference>
<feature type="region of interest" description="Disordered" evidence="1">
    <location>
        <begin position="481"/>
        <end position="518"/>
    </location>
</feature>
<name>A0A8J4EH23_9ACTN</name>
<sequence length="518" mass="56994">MSADERPRSLSLRQRKRLVDALISITELRDETVYLRFVQLVGAELDATLSSPPTDGGARYRLDSLIVDCYRLAPADVPVVDVLLLVAEHLFGATHVGVVQLREANGDLTQTRDQSVRASLDDVLEPEERTALRRILSTVKKSLGPADVASVLDVAFASVVPVTVAQTHDLPTLTRRLEAMPFSHGAPPLLVFLAHLTRYLEDPDPLREWLVDVADRLEVDPSLLDPPSSSQPRDRAYLMVRADEDDCRPGRYRLAAWWRWDGGGVTPKHELDKLCSGKELRLVGRSLLEQAAPMLTDPRGVKLSVEFLLPWSLLDHPVEGWTVGAPTGSPVGWLHPVVVRSSDRLSDLETLARPSWHQRWAIATGGGTSRPAANWIVRGQPADGSADPEVIVEPADWRQLLAQLLRRKTLACVGLMYPYEAHLPASVSALQATVKAGIPVVLWSRNGRYVDTLRALVRTACADGRLTDLPAAVHDLRLEAAEDEPDDNPVALLWDDPDRLPEHPSPLTAPQSRRGPGG</sequence>
<feature type="domain" description="vWA-MoxR associated protein C-terminal" evidence="3">
    <location>
        <begin position="250"/>
        <end position="497"/>
    </location>
</feature>
<dbReference type="Proteomes" id="UP000635606">
    <property type="component" value="Unassembled WGS sequence"/>
</dbReference>
<dbReference type="AlphaFoldDB" id="A0A8J4EH23"/>
<feature type="domain" description="vWA-MoxR associated protein middle region 0" evidence="2">
    <location>
        <begin position="124"/>
        <end position="223"/>
    </location>
</feature>
<dbReference type="Pfam" id="PF19916">
    <property type="entry name" value="VMAP-M0"/>
    <property type="match status" value="1"/>
</dbReference>
<evidence type="ECO:0000256" key="1">
    <source>
        <dbReference type="SAM" id="MobiDB-lite"/>
    </source>
</evidence>
<dbReference type="Pfam" id="PF20028">
    <property type="entry name" value="VMAP-C"/>
    <property type="match status" value="1"/>
</dbReference>
<evidence type="ECO:0000313" key="5">
    <source>
        <dbReference type="Proteomes" id="UP000635606"/>
    </source>
</evidence>